<sequence>MKKYKDALHVFLTVNISAAEQWFFRGLGGSGYRQLRKAGGLGPICFFPDSKPDAQQNGETEGDAYSIDLYYLKLREKFGIKPVRVHNRKTVMCAIVRAALHGIIKHCLREKQNEDCSGCTIDAPDQRYHDCVYWSLDDVNCKSKEISGSLCMESALNIIFTLGYALQCLCLTQEHLALGAELADKVTEVEDPNSVLDEIIKPTEKCLMRNVERLPRSANY</sequence>
<organism evidence="1 2">
    <name type="scientific">Chelonia mydas</name>
    <name type="common">Green sea-turtle</name>
    <name type="synonym">Chelonia agassizi</name>
    <dbReference type="NCBI Taxonomy" id="8469"/>
    <lineage>
        <taxon>Eukaryota</taxon>
        <taxon>Metazoa</taxon>
        <taxon>Chordata</taxon>
        <taxon>Craniata</taxon>
        <taxon>Vertebrata</taxon>
        <taxon>Euteleostomi</taxon>
        <taxon>Archelosauria</taxon>
        <taxon>Testudinata</taxon>
        <taxon>Testudines</taxon>
        <taxon>Cryptodira</taxon>
        <taxon>Durocryptodira</taxon>
        <taxon>Americhelydia</taxon>
        <taxon>Chelonioidea</taxon>
        <taxon>Cheloniidae</taxon>
        <taxon>Chelonia</taxon>
    </lineage>
</organism>
<reference evidence="2" key="1">
    <citation type="journal article" date="2013" name="Nat. Genet.">
        <title>The draft genomes of soft-shell turtle and green sea turtle yield insights into the development and evolution of the turtle-specific body plan.</title>
        <authorList>
            <person name="Wang Z."/>
            <person name="Pascual-Anaya J."/>
            <person name="Zadissa A."/>
            <person name="Li W."/>
            <person name="Niimura Y."/>
            <person name="Huang Z."/>
            <person name="Li C."/>
            <person name="White S."/>
            <person name="Xiong Z."/>
            <person name="Fang D."/>
            <person name="Wang B."/>
            <person name="Ming Y."/>
            <person name="Chen Y."/>
            <person name="Zheng Y."/>
            <person name="Kuraku S."/>
            <person name="Pignatelli M."/>
            <person name="Herrero J."/>
            <person name="Beal K."/>
            <person name="Nozawa M."/>
            <person name="Li Q."/>
            <person name="Wang J."/>
            <person name="Zhang H."/>
            <person name="Yu L."/>
            <person name="Shigenobu S."/>
            <person name="Wang J."/>
            <person name="Liu J."/>
            <person name="Flicek P."/>
            <person name="Searle S."/>
            <person name="Wang J."/>
            <person name="Kuratani S."/>
            <person name="Yin Y."/>
            <person name="Aken B."/>
            <person name="Zhang G."/>
            <person name="Irie N."/>
        </authorList>
    </citation>
    <scope>NUCLEOTIDE SEQUENCE [LARGE SCALE GENOMIC DNA]</scope>
</reference>
<name>M7BG98_CHEMY</name>
<dbReference type="AlphaFoldDB" id="M7BG98"/>
<accession>M7BG98</accession>
<keyword evidence="2" id="KW-1185">Reference proteome</keyword>
<gene>
    <name evidence="1" type="ORF">UY3_06560</name>
</gene>
<protein>
    <submittedName>
        <fullName evidence="1">Uncharacterized protein</fullName>
    </submittedName>
</protein>
<dbReference type="EMBL" id="KB525803">
    <property type="protein sequence ID" value="EMP36229.1"/>
    <property type="molecule type" value="Genomic_DNA"/>
</dbReference>
<dbReference type="Proteomes" id="UP000031443">
    <property type="component" value="Unassembled WGS sequence"/>
</dbReference>
<evidence type="ECO:0000313" key="1">
    <source>
        <dbReference type="EMBL" id="EMP36229.1"/>
    </source>
</evidence>
<evidence type="ECO:0000313" key="2">
    <source>
        <dbReference type="Proteomes" id="UP000031443"/>
    </source>
</evidence>
<proteinExistence type="predicted"/>